<evidence type="ECO:0000313" key="4">
    <source>
        <dbReference type="Proteomes" id="UP000487268"/>
    </source>
</evidence>
<evidence type="ECO:0000256" key="1">
    <source>
        <dbReference type="SAM" id="Phobius"/>
    </source>
</evidence>
<comment type="caution">
    <text evidence="3">The sequence shown here is derived from an EMBL/GenBank/DDBJ whole genome shotgun (WGS) entry which is preliminary data.</text>
</comment>
<dbReference type="AlphaFoldDB" id="A0A7K0C771"/>
<dbReference type="EMBL" id="WEGH01000005">
    <property type="protein sequence ID" value="MQY08952.1"/>
    <property type="molecule type" value="Genomic_DNA"/>
</dbReference>
<name>A0A7K0C771_9ACTN</name>
<reference evidence="3 4" key="1">
    <citation type="submission" date="2019-10" db="EMBL/GenBank/DDBJ databases">
        <title>Actinomadura rubteroloni sp. nov. and Actinomadura macrotermitis sp. nov., isolated from the gut of fungus growing-termite Macrotermes natalensis.</title>
        <authorList>
            <person name="Benndorf R."/>
            <person name="Martin K."/>
            <person name="Kuefner M."/>
            <person name="De Beer W."/>
            <person name="Kaster A.-K."/>
            <person name="Vollmers J."/>
            <person name="Poulsen M."/>
            <person name="Beemelmanns C."/>
        </authorList>
    </citation>
    <scope>NUCLEOTIDE SEQUENCE [LARGE SCALE GENOMIC DNA]</scope>
    <source>
        <strain evidence="3 4">RB68</strain>
    </source>
</reference>
<evidence type="ECO:0000259" key="2">
    <source>
        <dbReference type="Pfam" id="PF14317"/>
    </source>
</evidence>
<sequence length="161" mass="17787">MDITVRYEPTSDEVVRAFSLGLRRQLVTLYAVLVGVLLVAAAVLFAIGVLPMAVAMLISSVLAPPAGHWWMRRRARQRLAFLCVPTTVRVTDDGYECRTDESTMAMRWSMLSGITATPEFWLLSVNRQPAAFLPKAAFDEEQQAEIDGFLATRKAGQVSPA</sequence>
<dbReference type="RefSeq" id="WP_153540261.1">
    <property type="nucleotide sequence ID" value="NZ_WEGH01000005.1"/>
</dbReference>
<keyword evidence="1" id="KW-0472">Membrane</keyword>
<protein>
    <recommendedName>
        <fullName evidence="2">YcxB-like C-terminal domain-containing protein</fullName>
    </recommendedName>
</protein>
<dbReference type="Proteomes" id="UP000487268">
    <property type="component" value="Unassembled WGS sequence"/>
</dbReference>
<feature type="transmembrane region" description="Helical" evidence="1">
    <location>
        <begin position="26"/>
        <end position="47"/>
    </location>
</feature>
<dbReference type="OrthoDB" id="3477586at2"/>
<accession>A0A7K0C771</accession>
<dbReference type="Pfam" id="PF14317">
    <property type="entry name" value="YcxB"/>
    <property type="match status" value="1"/>
</dbReference>
<keyword evidence="4" id="KW-1185">Reference proteome</keyword>
<gene>
    <name evidence="3" type="ORF">ACRB68_70630</name>
</gene>
<dbReference type="InterPro" id="IPR025588">
    <property type="entry name" value="YcxB-like_C"/>
</dbReference>
<feature type="transmembrane region" description="Helical" evidence="1">
    <location>
        <begin position="53"/>
        <end position="71"/>
    </location>
</feature>
<keyword evidence="1" id="KW-1133">Transmembrane helix</keyword>
<feature type="domain" description="YcxB-like C-terminal" evidence="2">
    <location>
        <begin position="91"/>
        <end position="150"/>
    </location>
</feature>
<organism evidence="3 4">
    <name type="scientific">Actinomadura macrotermitis</name>
    <dbReference type="NCBI Taxonomy" id="2585200"/>
    <lineage>
        <taxon>Bacteria</taxon>
        <taxon>Bacillati</taxon>
        <taxon>Actinomycetota</taxon>
        <taxon>Actinomycetes</taxon>
        <taxon>Streptosporangiales</taxon>
        <taxon>Thermomonosporaceae</taxon>
        <taxon>Actinomadura</taxon>
    </lineage>
</organism>
<keyword evidence="1" id="KW-0812">Transmembrane</keyword>
<proteinExistence type="predicted"/>
<evidence type="ECO:0000313" key="3">
    <source>
        <dbReference type="EMBL" id="MQY08952.1"/>
    </source>
</evidence>